<feature type="domain" description="N-acetyltransferase" evidence="1">
    <location>
        <begin position="176"/>
        <end position="322"/>
    </location>
</feature>
<dbReference type="Pfam" id="PF00583">
    <property type="entry name" value="Acetyltransf_1"/>
    <property type="match status" value="1"/>
</dbReference>
<organism evidence="2 3">
    <name type="scientific">Daedalea quercina L-15889</name>
    <dbReference type="NCBI Taxonomy" id="1314783"/>
    <lineage>
        <taxon>Eukaryota</taxon>
        <taxon>Fungi</taxon>
        <taxon>Dikarya</taxon>
        <taxon>Basidiomycota</taxon>
        <taxon>Agaricomycotina</taxon>
        <taxon>Agaricomycetes</taxon>
        <taxon>Polyporales</taxon>
        <taxon>Fomitopsis</taxon>
    </lineage>
</organism>
<evidence type="ECO:0000313" key="3">
    <source>
        <dbReference type="Proteomes" id="UP000076727"/>
    </source>
</evidence>
<dbReference type="Proteomes" id="UP000076727">
    <property type="component" value="Unassembled WGS sequence"/>
</dbReference>
<name>A0A165L8L2_9APHY</name>
<keyword evidence="3" id="KW-1185">Reference proteome</keyword>
<dbReference type="SUPFAM" id="SSF55729">
    <property type="entry name" value="Acyl-CoA N-acyltransferases (Nat)"/>
    <property type="match status" value="1"/>
</dbReference>
<dbReference type="OrthoDB" id="5372118at2759"/>
<proteinExistence type="predicted"/>
<dbReference type="GO" id="GO:0016747">
    <property type="term" value="F:acyltransferase activity, transferring groups other than amino-acyl groups"/>
    <property type="evidence" value="ECO:0007669"/>
    <property type="project" value="InterPro"/>
</dbReference>
<gene>
    <name evidence="2" type="ORF">DAEQUDRAFT_770011</name>
</gene>
<keyword evidence="2" id="KW-0012">Acyltransferase</keyword>
<dbReference type="AlphaFoldDB" id="A0A165L8L2"/>
<dbReference type="Gene3D" id="3.40.630.30">
    <property type="match status" value="1"/>
</dbReference>
<keyword evidence="2" id="KW-0808">Transferase</keyword>
<sequence>MSKHLVVYRFRSASAFLDACESALLETRSISANFALTTTYAVAKQHSNSELPASEHDYWFSAFLAGSDWAHNVAPVIALALVGGHAGRLASSIDTKDIPPPHIAHAVHQLVQAAKEENVPGSRIFGVIGPKALCEPFADAWGSAYGLQPRLVMDFSLTHVTQSTLRPPTCALGANVTLGLCTPADLDVAAAMCERATHPMDEPVPPPLDAASAFSHAKSLIEGGHLYGARIDGILRSLVSITRETPGVRAVSKVYTDSKARGQGLAEALVQYAIGRVFEDQSVQSVCLFFEPSNPSAVRLYKKIGFSIASDENEEWAEFTWEAN</sequence>
<dbReference type="EMBL" id="KV429142">
    <property type="protein sequence ID" value="KZT64086.1"/>
    <property type="molecule type" value="Genomic_DNA"/>
</dbReference>
<dbReference type="CDD" id="cd04301">
    <property type="entry name" value="NAT_SF"/>
    <property type="match status" value="1"/>
</dbReference>
<dbReference type="InterPro" id="IPR016181">
    <property type="entry name" value="Acyl_CoA_acyltransferase"/>
</dbReference>
<evidence type="ECO:0000259" key="1">
    <source>
        <dbReference type="PROSITE" id="PS51186"/>
    </source>
</evidence>
<dbReference type="InterPro" id="IPR000182">
    <property type="entry name" value="GNAT_dom"/>
</dbReference>
<reference evidence="2 3" key="1">
    <citation type="journal article" date="2016" name="Mol. Biol. Evol.">
        <title>Comparative Genomics of Early-Diverging Mushroom-Forming Fungi Provides Insights into the Origins of Lignocellulose Decay Capabilities.</title>
        <authorList>
            <person name="Nagy L.G."/>
            <person name="Riley R."/>
            <person name="Tritt A."/>
            <person name="Adam C."/>
            <person name="Daum C."/>
            <person name="Floudas D."/>
            <person name="Sun H."/>
            <person name="Yadav J.S."/>
            <person name="Pangilinan J."/>
            <person name="Larsson K.H."/>
            <person name="Matsuura K."/>
            <person name="Barry K."/>
            <person name="Labutti K."/>
            <person name="Kuo R."/>
            <person name="Ohm R.A."/>
            <person name="Bhattacharya S.S."/>
            <person name="Shirouzu T."/>
            <person name="Yoshinaga Y."/>
            <person name="Martin F.M."/>
            <person name="Grigoriev I.V."/>
            <person name="Hibbett D.S."/>
        </authorList>
    </citation>
    <scope>NUCLEOTIDE SEQUENCE [LARGE SCALE GENOMIC DNA]</scope>
    <source>
        <strain evidence="2 3">L-15889</strain>
    </source>
</reference>
<accession>A0A165L8L2</accession>
<evidence type="ECO:0000313" key="2">
    <source>
        <dbReference type="EMBL" id="KZT64086.1"/>
    </source>
</evidence>
<dbReference type="PROSITE" id="PS51186">
    <property type="entry name" value="GNAT"/>
    <property type="match status" value="1"/>
</dbReference>
<protein>
    <submittedName>
        <fullName evidence="2">Acyl-CoA N-acyltransferase</fullName>
    </submittedName>
</protein>